<comment type="caution">
    <text evidence="2">The sequence shown here is derived from an EMBL/GenBank/DDBJ whole genome shotgun (WGS) entry which is preliminary data.</text>
</comment>
<dbReference type="AlphaFoldDB" id="A0AA37Q624"/>
<dbReference type="PANTHER" id="PTHR34374:SF1">
    <property type="entry name" value="LARGE RIBOSOMAL RNA SUBUNIT ACCUMULATION PROTEIN YCED HOMOLOG 1, CHLOROPLASTIC"/>
    <property type="match status" value="1"/>
</dbReference>
<dbReference type="PANTHER" id="PTHR34374">
    <property type="entry name" value="LARGE RIBOSOMAL RNA SUBUNIT ACCUMULATION PROTEIN YCED HOMOLOG 1, CHLOROPLASTIC"/>
    <property type="match status" value="1"/>
</dbReference>
<accession>A0AA37Q624</accession>
<evidence type="ECO:0000313" key="2">
    <source>
        <dbReference type="EMBL" id="GLC27244.1"/>
    </source>
</evidence>
<feature type="compositionally biased region" description="Basic and acidic residues" evidence="1">
    <location>
        <begin position="147"/>
        <end position="163"/>
    </location>
</feature>
<dbReference type="Pfam" id="PF02620">
    <property type="entry name" value="YceD"/>
    <property type="match status" value="1"/>
</dbReference>
<feature type="region of interest" description="Disordered" evidence="1">
    <location>
        <begin position="144"/>
        <end position="177"/>
    </location>
</feature>
<dbReference type="RefSeq" id="WP_284351689.1">
    <property type="nucleotide sequence ID" value="NZ_BRXS01000006.1"/>
</dbReference>
<evidence type="ECO:0000313" key="3">
    <source>
        <dbReference type="Proteomes" id="UP001161325"/>
    </source>
</evidence>
<name>A0AA37Q624_9BACT</name>
<dbReference type="InterPro" id="IPR003772">
    <property type="entry name" value="YceD"/>
</dbReference>
<sequence length="177" mass="19096">MLSFDIRSLESKAEAVDGELPPTDPVWVEGDPLPQGPIRVTGRLSAAGAGRFYFSGRMAGTATGECRRCLTDVTSEVDIDAHLIFAEEELDAEGEESDAYPFDPSERLLDLRPAIREEWLLAAPAFPLCREDCRGLCPQCGADLNEDPQHTHAASDPRWDALRDATGGAAGDPPISS</sequence>
<organism evidence="2 3">
    <name type="scientific">Roseisolibacter agri</name>
    <dbReference type="NCBI Taxonomy" id="2014610"/>
    <lineage>
        <taxon>Bacteria</taxon>
        <taxon>Pseudomonadati</taxon>
        <taxon>Gemmatimonadota</taxon>
        <taxon>Gemmatimonadia</taxon>
        <taxon>Gemmatimonadales</taxon>
        <taxon>Gemmatimonadaceae</taxon>
        <taxon>Roseisolibacter</taxon>
    </lineage>
</organism>
<protein>
    <recommendedName>
        <fullName evidence="4">DUF177 domain-containing protein</fullName>
    </recommendedName>
</protein>
<dbReference type="Proteomes" id="UP001161325">
    <property type="component" value="Unassembled WGS sequence"/>
</dbReference>
<keyword evidence="3" id="KW-1185">Reference proteome</keyword>
<reference evidence="2" key="1">
    <citation type="submission" date="2022-08" db="EMBL/GenBank/DDBJ databases">
        <title>Draft genome sequencing of Roseisolibacter agri AW1220.</title>
        <authorList>
            <person name="Tobiishi Y."/>
            <person name="Tonouchi A."/>
        </authorList>
    </citation>
    <scope>NUCLEOTIDE SEQUENCE</scope>
    <source>
        <strain evidence="2">AW1220</strain>
    </source>
</reference>
<gene>
    <name evidence="2" type="ORF">rosag_37570</name>
</gene>
<proteinExistence type="predicted"/>
<dbReference type="EMBL" id="BRXS01000006">
    <property type="protein sequence ID" value="GLC27244.1"/>
    <property type="molecule type" value="Genomic_DNA"/>
</dbReference>
<evidence type="ECO:0000256" key="1">
    <source>
        <dbReference type="SAM" id="MobiDB-lite"/>
    </source>
</evidence>
<evidence type="ECO:0008006" key="4">
    <source>
        <dbReference type="Google" id="ProtNLM"/>
    </source>
</evidence>